<keyword evidence="3" id="KW-1185">Reference proteome</keyword>
<reference evidence="3" key="1">
    <citation type="journal article" date="2019" name="Int. J. Syst. Evol. Microbiol.">
        <title>The Global Catalogue of Microorganisms (GCM) 10K type strain sequencing project: providing services to taxonomists for standard genome sequencing and annotation.</title>
        <authorList>
            <consortium name="The Broad Institute Genomics Platform"/>
            <consortium name="The Broad Institute Genome Sequencing Center for Infectious Disease"/>
            <person name="Wu L."/>
            <person name="Ma J."/>
        </authorList>
    </citation>
    <scope>NUCLEOTIDE SEQUENCE [LARGE SCALE GENOMIC DNA]</scope>
    <source>
        <strain evidence="3">CGMCC 4.7349</strain>
    </source>
</reference>
<proteinExistence type="predicted"/>
<sequence>MSPSGYGARYVALRTAPNFMSPYALTEKGAANTVAGRPAPSPRSAQTAANLPPCSARGRPFP</sequence>
<evidence type="ECO:0000313" key="3">
    <source>
        <dbReference type="Proteomes" id="UP000656881"/>
    </source>
</evidence>
<organism evidence="2 3">
    <name type="scientific">Streptomyces lasiicapitis</name>
    <dbReference type="NCBI Taxonomy" id="1923961"/>
    <lineage>
        <taxon>Bacteria</taxon>
        <taxon>Bacillati</taxon>
        <taxon>Actinomycetota</taxon>
        <taxon>Actinomycetes</taxon>
        <taxon>Kitasatosporales</taxon>
        <taxon>Streptomycetaceae</taxon>
        <taxon>Streptomyces</taxon>
    </lineage>
</organism>
<evidence type="ECO:0000256" key="1">
    <source>
        <dbReference type="SAM" id="MobiDB-lite"/>
    </source>
</evidence>
<protein>
    <submittedName>
        <fullName evidence="2">Uncharacterized protein</fullName>
    </submittedName>
</protein>
<dbReference type="EMBL" id="BMNG01000003">
    <property type="protein sequence ID" value="GGO39724.1"/>
    <property type="molecule type" value="Genomic_DNA"/>
</dbReference>
<dbReference type="Proteomes" id="UP000656881">
    <property type="component" value="Unassembled WGS sequence"/>
</dbReference>
<comment type="caution">
    <text evidence="2">The sequence shown here is derived from an EMBL/GenBank/DDBJ whole genome shotgun (WGS) entry which is preliminary data.</text>
</comment>
<accession>A0ABQ2LLT7</accession>
<name>A0ABQ2LLT7_9ACTN</name>
<evidence type="ECO:0000313" key="2">
    <source>
        <dbReference type="EMBL" id="GGO39724.1"/>
    </source>
</evidence>
<gene>
    <name evidence="2" type="ORF">GCM10012286_16810</name>
</gene>
<feature type="region of interest" description="Disordered" evidence="1">
    <location>
        <begin position="31"/>
        <end position="62"/>
    </location>
</feature>